<evidence type="ECO:0000256" key="1">
    <source>
        <dbReference type="SAM" id="SignalP"/>
    </source>
</evidence>
<reference evidence="2 3" key="1">
    <citation type="submission" date="2019-08" db="EMBL/GenBank/DDBJ databases">
        <title>Identification of a novel species of the genus Boseongicola.</title>
        <authorList>
            <person name="Zhang X.-Q."/>
        </authorList>
    </citation>
    <scope>NUCLEOTIDE SEQUENCE [LARGE SCALE GENOMIC DNA]</scope>
    <source>
        <strain evidence="2 3">HY14</strain>
    </source>
</reference>
<feature type="signal peptide" evidence="1">
    <location>
        <begin position="1"/>
        <end position="39"/>
    </location>
</feature>
<sequence>MARISAVYRRCCNRCMWRIKMFGNRQRMLVIMAVLSASAAHSVSLPASAQTLEEGIALRAEGRHDRSFRVFHHLAEQGIAEAQIELGTHYWRGWGVERDDAEAFRWFSLAADQGNADAQYEVAYAYWDGIGVAQDRQEGLRRFRLLGEQGHVNAQAALGDFYRDGNGIEASPEEAIRWYSLAAAQGDDWARQELAKLTGAFDPAGPVCADLYNTIATSQALAANMVAMTASADATAAGAIASTFGDTGIDYNDRAWRDQGPFWAFSNARLIDFAARRDALRERAPNELAFDIEMTGIPGGPRFPMPTSAEVGFGVGRVAHDAPPPPRAETPPYGQKITACDEAHGFTPVFAYGAEPD</sequence>
<protein>
    <submittedName>
        <fullName evidence="2">Sel1 repeat family protein</fullName>
    </submittedName>
</protein>
<organism evidence="2 3">
    <name type="scientific">Maritimibacter fusiformis</name>
    <dbReference type="NCBI Taxonomy" id="2603819"/>
    <lineage>
        <taxon>Bacteria</taxon>
        <taxon>Pseudomonadati</taxon>
        <taxon>Pseudomonadota</taxon>
        <taxon>Alphaproteobacteria</taxon>
        <taxon>Rhodobacterales</taxon>
        <taxon>Roseobacteraceae</taxon>
        <taxon>Maritimibacter</taxon>
    </lineage>
</organism>
<dbReference type="Gene3D" id="1.25.40.10">
    <property type="entry name" value="Tetratricopeptide repeat domain"/>
    <property type="match status" value="1"/>
</dbReference>
<dbReference type="InterPro" id="IPR011990">
    <property type="entry name" value="TPR-like_helical_dom_sf"/>
</dbReference>
<evidence type="ECO:0000313" key="2">
    <source>
        <dbReference type="EMBL" id="TYB80794.1"/>
    </source>
</evidence>
<dbReference type="AlphaFoldDB" id="A0A5D0RJX5"/>
<gene>
    <name evidence="2" type="ORF">FVF75_12145</name>
</gene>
<dbReference type="PANTHER" id="PTHR11102">
    <property type="entry name" value="SEL-1-LIKE PROTEIN"/>
    <property type="match status" value="1"/>
</dbReference>
<feature type="chain" id="PRO_5022662027" evidence="1">
    <location>
        <begin position="40"/>
        <end position="357"/>
    </location>
</feature>
<dbReference type="InterPro" id="IPR050767">
    <property type="entry name" value="Sel1_AlgK"/>
</dbReference>
<dbReference type="InterPro" id="IPR006597">
    <property type="entry name" value="Sel1-like"/>
</dbReference>
<dbReference type="PANTHER" id="PTHR11102:SF160">
    <property type="entry name" value="ERAD-ASSOCIATED E3 UBIQUITIN-PROTEIN LIGASE COMPONENT HRD3"/>
    <property type="match status" value="1"/>
</dbReference>
<dbReference type="SUPFAM" id="SSF81901">
    <property type="entry name" value="HCP-like"/>
    <property type="match status" value="1"/>
</dbReference>
<dbReference type="Proteomes" id="UP000322080">
    <property type="component" value="Unassembled WGS sequence"/>
</dbReference>
<dbReference type="Pfam" id="PF08238">
    <property type="entry name" value="Sel1"/>
    <property type="match status" value="3"/>
</dbReference>
<comment type="caution">
    <text evidence="2">The sequence shown here is derived from an EMBL/GenBank/DDBJ whole genome shotgun (WGS) entry which is preliminary data.</text>
</comment>
<name>A0A5D0RJX5_9RHOB</name>
<keyword evidence="1" id="KW-0732">Signal</keyword>
<accession>A0A5D0RJX5</accession>
<proteinExistence type="predicted"/>
<dbReference type="EMBL" id="VSIY01000010">
    <property type="protein sequence ID" value="TYB80794.1"/>
    <property type="molecule type" value="Genomic_DNA"/>
</dbReference>
<evidence type="ECO:0000313" key="3">
    <source>
        <dbReference type="Proteomes" id="UP000322080"/>
    </source>
</evidence>
<dbReference type="SMART" id="SM00671">
    <property type="entry name" value="SEL1"/>
    <property type="match status" value="3"/>
</dbReference>
<keyword evidence="3" id="KW-1185">Reference proteome</keyword>